<accession>A0AAD0X8E6</accession>
<protein>
    <submittedName>
        <fullName evidence="2">Uncharacterized protein</fullName>
    </submittedName>
</protein>
<organism evidence="2 3">
    <name type="scientific">Aliarcobacter cryaerophilus ATCC 43158</name>
    <dbReference type="NCBI Taxonomy" id="1032070"/>
    <lineage>
        <taxon>Bacteria</taxon>
        <taxon>Pseudomonadati</taxon>
        <taxon>Campylobacterota</taxon>
        <taxon>Epsilonproteobacteria</taxon>
        <taxon>Campylobacterales</taxon>
        <taxon>Arcobacteraceae</taxon>
        <taxon>Aliarcobacter</taxon>
    </lineage>
</organism>
<feature type="coiled-coil region" evidence="1">
    <location>
        <begin position="12"/>
        <end position="39"/>
    </location>
</feature>
<dbReference type="EMBL" id="CP032823">
    <property type="protein sequence ID" value="AYJ79614.1"/>
    <property type="molecule type" value="Genomic_DNA"/>
</dbReference>
<dbReference type="Proteomes" id="UP000273809">
    <property type="component" value="Chromosome"/>
</dbReference>
<evidence type="ECO:0000313" key="3">
    <source>
        <dbReference type="Proteomes" id="UP000273809"/>
    </source>
</evidence>
<keyword evidence="1" id="KW-0175">Coiled coil</keyword>
<dbReference type="GeneID" id="56460688"/>
<name>A0AAD0X8E6_9BACT</name>
<evidence type="ECO:0000313" key="2">
    <source>
        <dbReference type="EMBL" id="AYJ79614.1"/>
    </source>
</evidence>
<gene>
    <name evidence="2" type="ORF">ACRYA_0465</name>
</gene>
<proteinExistence type="predicted"/>
<dbReference type="RefSeq" id="WP_105918131.1">
    <property type="nucleotide sequence ID" value="NZ_CP021072.1"/>
</dbReference>
<dbReference type="KEGG" id="acre:ACRYA_0465"/>
<reference evidence="2 3" key="1">
    <citation type="submission" date="2018-10" db="EMBL/GenBank/DDBJ databases">
        <title>Complete genome sequences of Arcobacter cryaerophilus strains ATCC 43158 and ATCC 49615.</title>
        <authorList>
            <person name="Miller W.G."/>
            <person name="Yee E."/>
            <person name="Bono J.L."/>
        </authorList>
    </citation>
    <scope>NUCLEOTIDE SEQUENCE [LARGE SCALE GENOMIC DNA]</scope>
    <source>
        <strain evidence="2 3">ATCC 43158</strain>
    </source>
</reference>
<dbReference type="AlphaFoldDB" id="A0AAD0X8E6"/>
<sequence length="111" mass="12919">MSISKQALALAKNKEKEQINSKKSKYQDYEADILFLKKEGFSVSRIAQFLEDTYNLKNDKSLTALQSFIKVREKKVENVEQFNTVNKIENKESNMYSTEQDLLNLVSGFRK</sequence>
<evidence type="ECO:0000256" key="1">
    <source>
        <dbReference type="SAM" id="Coils"/>
    </source>
</evidence>